<dbReference type="InterPro" id="IPR039994">
    <property type="entry name" value="NO66-like"/>
</dbReference>
<protein>
    <recommendedName>
        <fullName evidence="4">JmjC domain-containing protein</fullName>
    </recommendedName>
</protein>
<dbReference type="Proteomes" id="UP000654471">
    <property type="component" value="Unassembled WGS sequence"/>
</dbReference>
<dbReference type="InterPro" id="IPR003347">
    <property type="entry name" value="JmjC_dom"/>
</dbReference>
<comment type="cofactor">
    <cofactor evidence="1">
        <name>Fe(2+)</name>
        <dbReference type="ChEBI" id="CHEBI:29033"/>
    </cofactor>
</comment>
<evidence type="ECO:0000313" key="6">
    <source>
        <dbReference type="Proteomes" id="UP000654471"/>
    </source>
</evidence>
<dbReference type="PROSITE" id="PS51184">
    <property type="entry name" value="JMJC"/>
    <property type="match status" value="1"/>
</dbReference>
<evidence type="ECO:0000256" key="2">
    <source>
        <dbReference type="ARBA" id="ARBA00022723"/>
    </source>
</evidence>
<dbReference type="PANTHER" id="PTHR13096:SF8">
    <property type="entry name" value="RIBOSOMAL OXYGENASE 1"/>
    <property type="match status" value="1"/>
</dbReference>
<dbReference type="PANTHER" id="PTHR13096">
    <property type="entry name" value="MINA53 MYC INDUCED NUCLEAR ANTIGEN"/>
    <property type="match status" value="1"/>
</dbReference>
<evidence type="ECO:0000256" key="3">
    <source>
        <dbReference type="ARBA" id="ARBA00023004"/>
    </source>
</evidence>
<dbReference type="Gene3D" id="2.60.120.650">
    <property type="entry name" value="Cupin"/>
    <property type="match status" value="1"/>
</dbReference>
<sequence>MTAITAAVRSLGGDFPAEAFGRTYRLWPQVSDFSDLFTWDDLNEIIARHRLEPPRLRLFNNGTQVPQHAYTHPVVSKRHTVWHRIEPGNLHRQLNDGVSLVLDAVDALHPSVEHFAQALERHFRTDVQVNLYASWTSKEGFGVHFDDHDVVVAQVEGAKRWKIYEPTRIDPLRIDVEAPEPPGGAPVAEIVLRVGDMLYLPRGWWHAVAATEGRSLHLTCGLKPATGADLLSWLADQLRASATVRANLPYFASPDEQSTYVQALRKEFTQALHSGVIEEFASARGTMDPGRPMPSLPYVDGIPADESLHVRLTASGAWYEVHGEGQVVLSAGGQEWTFTAPVLDVIKPLTEGGTPTLGELSVSSSLPLDQVAAVATELVAAGVAAVSHRR</sequence>
<evidence type="ECO:0000259" key="4">
    <source>
        <dbReference type="PROSITE" id="PS51184"/>
    </source>
</evidence>
<gene>
    <name evidence="5" type="ORF">GCM10010211_83750</name>
</gene>
<keyword evidence="2" id="KW-0479">Metal-binding</keyword>
<dbReference type="EMBL" id="BMRP01000088">
    <property type="protein sequence ID" value="GGV03728.1"/>
    <property type="molecule type" value="Genomic_DNA"/>
</dbReference>
<evidence type="ECO:0000313" key="5">
    <source>
        <dbReference type="EMBL" id="GGV03728.1"/>
    </source>
</evidence>
<name>A0ABQ2VNY8_9ACTN</name>
<reference evidence="6" key="1">
    <citation type="journal article" date="2019" name="Int. J. Syst. Evol. Microbiol.">
        <title>The Global Catalogue of Microorganisms (GCM) 10K type strain sequencing project: providing services to taxonomists for standard genome sequencing and annotation.</title>
        <authorList>
            <consortium name="The Broad Institute Genomics Platform"/>
            <consortium name="The Broad Institute Genome Sequencing Center for Infectious Disease"/>
            <person name="Wu L."/>
            <person name="Ma J."/>
        </authorList>
    </citation>
    <scope>NUCLEOTIDE SEQUENCE [LARGE SCALE GENOMIC DNA]</scope>
    <source>
        <strain evidence="6">JCM 3399</strain>
    </source>
</reference>
<proteinExistence type="predicted"/>
<accession>A0ABQ2VNY8</accession>
<dbReference type="Pfam" id="PF08007">
    <property type="entry name" value="JmjC_2"/>
    <property type="match status" value="1"/>
</dbReference>
<keyword evidence="3" id="KW-0408">Iron</keyword>
<comment type="caution">
    <text evidence="5">The sequence shown here is derived from an EMBL/GenBank/DDBJ whole genome shotgun (WGS) entry which is preliminary data.</text>
</comment>
<feature type="domain" description="JmjC" evidence="4">
    <location>
        <begin position="98"/>
        <end position="239"/>
    </location>
</feature>
<evidence type="ECO:0000256" key="1">
    <source>
        <dbReference type="ARBA" id="ARBA00001954"/>
    </source>
</evidence>
<keyword evidence="6" id="KW-1185">Reference proteome</keyword>
<dbReference type="SMART" id="SM00558">
    <property type="entry name" value="JmjC"/>
    <property type="match status" value="1"/>
</dbReference>
<dbReference type="SUPFAM" id="SSF51197">
    <property type="entry name" value="Clavaminate synthase-like"/>
    <property type="match status" value="1"/>
</dbReference>
<dbReference type="RefSeq" id="WP_189308621.1">
    <property type="nucleotide sequence ID" value="NZ_BMRP01000088.1"/>
</dbReference>
<organism evidence="5 6">
    <name type="scientific">Streptomyces albospinus</name>
    <dbReference type="NCBI Taxonomy" id="285515"/>
    <lineage>
        <taxon>Bacteria</taxon>
        <taxon>Bacillati</taxon>
        <taxon>Actinomycetota</taxon>
        <taxon>Actinomycetes</taxon>
        <taxon>Kitasatosporales</taxon>
        <taxon>Streptomycetaceae</taxon>
        <taxon>Streptomyces</taxon>
    </lineage>
</organism>